<accession>A0ABS3FRQ4</accession>
<comment type="caution">
    <text evidence="1">The sequence shown here is derived from an EMBL/GenBank/DDBJ whole genome shotgun (WGS) entry which is preliminary data.</text>
</comment>
<keyword evidence="2" id="KW-1185">Reference proteome</keyword>
<evidence type="ECO:0000313" key="1">
    <source>
        <dbReference type="EMBL" id="MBO0349301.1"/>
    </source>
</evidence>
<gene>
    <name evidence="1" type="ORF">J0895_09315</name>
</gene>
<sequence length="90" mass="10436">MAINKVPRAQTPLVRSVSLMGGWHRVRFYWFQRVFGKLFFSRRNGMGPKSAEIESGRMAEESQQLAIVDETIVPYFGGRVRFQSSWWPAL</sequence>
<reference evidence="1 2" key="1">
    <citation type="submission" date="2021-03" db="EMBL/GenBank/DDBJ databases">
        <title>Metabolic Capacity of the Antarctic Cyanobacterium Phormidium pseudopriestleyi that Sustains Oxygenic Photosynthesis in the Presence of Hydrogen Sulfide.</title>
        <authorList>
            <person name="Lumian J.E."/>
            <person name="Jungblut A.D."/>
            <person name="Dillon M.L."/>
            <person name="Hawes I."/>
            <person name="Doran P.T."/>
            <person name="Mackey T.J."/>
            <person name="Dick G.J."/>
            <person name="Grettenberger C.L."/>
            <person name="Sumner D.Y."/>
        </authorList>
    </citation>
    <scope>NUCLEOTIDE SEQUENCE [LARGE SCALE GENOMIC DNA]</scope>
    <source>
        <strain evidence="1 2">FRX01</strain>
    </source>
</reference>
<dbReference type="EMBL" id="JAFLQW010000253">
    <property type="protein sequence ID" value="MBO0349301.1"/>
    <property type="molecule type" value="Genomic_DNA"/>
</dbReference>
<feature type="non-terminal residue" evidence="1">
    <location>
        <position position="90"/>
    </location>
</feature>
<dbReference type="Proteomes" id="UP000664844">
    <property type="component" value="Unassembled WGS sequence"/>
</dbReference>
<protein>
    <recommendedName>
        <fullName evidence="3">Transposase</fullName>
    </recommendedName>
</protein>
<evidence type="ECO:0008006" key="3">
    <source>
        <dbReference type="Google" id="ProtNLM"/>
    </source>
</evidence>
<evidence type="ECO:0000313" key="2">
    <source>
        <dbReference type="Proteomes" id="UP000664844"/>
    </source>
</evidence>
<name>A0ABS3FRQ4_9CYAN</name>
<proteinExistence type="predicted"/>
<organism evidence="1 2">
    <name type="scientific">Phormidium pseudopriestleyi FRX01</name>
    <dbReference type="NCBI Taxonomy" id="1759528"/>
    <lineage>
        <taxon>Bacteria</taxon>
        <taxon>Bacillati</taxon>
        <taxon>Cyanobacteriota</taxon>
        <taxon>Cyanophyceae</taxon>
        <taxon>Oscillatoriophycideae</taxon>
        <taxon>Oscillatoriales</taxon>
        <taxon>Oscillatoriaceae</taxon>
        <taxon>Phormidium</taxon>
    </lineage>
</organism>